<feature type="compositionally biased region" description="Polar residues" evidence="7">
    <location>
        <begin position="2175"/>
        <end position="2188"/>
    </location>
</feature>
<feature type="domain" description="BEACH-type PH" evidence="9">
    <location>
        <begin position="3163"/>
        <end position="3271"/>
    </location>
</feature>
<dbReference type="Pfam" id="PF14844">
    <property type="entry name" value="PH_BEACH"/>
    <property type="match status" value="1"/>
</dbReference>
<dbReference type="OrthoDB" id="26681at2759"/>
<sequence length="3963" mass="440729">MDSLERIMRAAPLPRALSVNTATTKGQQRALVHASLAAATVGRKGRHLTGTFCLTGDTMEGIIQCLVFLKAFSLVGGEFDMELNFVIQDAQNIKHMLELLDHCPPNLQAEIWSVFIAILRKSVRNLQACTDVGLIEHVLVRLQRSETVVADLLIEMLGVLASYSITVKELKLLFGTMKAVNGKWPRHSAKLLNVLRQMPHRNGPDVFFSFPGRKGSAMVLPPLAKWPYENGFTFTTWFRLDPINSVNIEREKPYLYCFKTSKGVGYTAHFVGNCLVLTSMKVKGKGFQHCVKYEFQPRKWYMIAIVYIYNRWTKSEIKCLVNGQLASSTEMAWFVSTNDPFDKCYIGATPELDEERVFCGQMSAIYLFSEALTTQQICAMHRLGPGYKSQFRFDNECYLNLPDNHKRVSQLSSTLNQPPTQRTAAILLAEQDAQSIDWSDEKLDLQAAFAKIRAVLAARNANANAVLQALSGSSSGGGNVAGAGADSTAADNTASGTSTANNNAPSDTNTTGGSDGTKITDSLSHIPIGSASSFDHLRRISSSSLSNLEYLRAFGGDTEEIEQLKYVLYDGKLSNAIVFMYNPVATDGQLCLQSAPKGNVSYFVHTPHALMLQDVKAVVTHSIHCTLNSIGGIQVLFPLFSQLDMAHEGISDIKRDPTLCSKLLGFICELVETSQTVQQHMIQNRGFLVISFMLQRSSREHLTLEVLGSFLNLTKYLVTCLSANSDLLLKQLNLGLRYPFKRFYQLFCFSFLTWQLLDHVLFNPALWIYTPANVQARLYSYLATEFLSDTQIYSNVRRVSTVLQTVHTLKYYYWVVNPRAKSGIVPKGLDGPRPAQKDILAIRAYILLFLKQLIMIGQGVKEDELQSILNYLTTMHEDENLHDVLQMLISLMSEHPSSMVPAFDVKHGVRTIFKLLAAESQLIRLQALKLLGFFLSRSTYKRKYDVMSPHNLYTLLAERLLLYEESLSMPTYNVLYEIMTEHISQHIMYNRHPEPESHYRLENPMMLKVVATLIRQSKQTESLIEVKKLFLSDMTLLCNSNRENRRTVLQMSVWQEWLIAMAYIHPKNTEEQKISDMVYSLFRMLLHHAIKYEYGGWRVWVDTLAIVHSKVSYEEFKLQFAQMYEHYERQRTDQITDPALRQARPISTISGWEREEMQQQHGTAVVHNATSVASLEDVPPVEEEVEEMDMEEEEAHQDEEEEVEETPNPNDDETKCACANEEKPVDATSHQVIADEVEMEMEPEPREDAAIKSSISNISDVYNEHIKSEVLVVSTVQCNGNASSSASTSANATPAKTLNPSAASGPEALKKTLNIEDLEELELENAKAAANIEDAEAHVEHVLQSSEKVLQECKMVADELQHEASSVIKDEEIELAVNEVVQGVLNNEKKQIKEPSLEMTTTIAAAAAAVTTTTTPATITKEVEDNANTVNEDAEVNDKVTMLNTKNLLNNNITEAEKVTETETQSNKTKADTEISAAAQEINANINTPTKEEDDTNRPQKEGNNDDDEETKKTEQTQETKKENLLNNNQLPIEESQNVTEAATTAAETTKLPAVVAETEMPAIKTQDLVVLEVSSSLPTTITGETSEEISSLSPDTTISSPSMMDDAPLLNLNDESASEEAKVETVVKDIVDELIDRVIEETNNNDVNKEQQSEVVPEEFLNETAQEIIEDVLQSAVDQASSLEAEVPALEKKTSEETAASLTKPDMEEVELEENVAAIVQTVVDDLVDQTVNSIVDTAIEEHAVMEEIATQVEDLKIIDSIIDQAEEETQTSVEDLHHKSALQATMEADAQTTDAEEYVETAPSVGVSQHEQQTQTQQTEELADMEQTQQPQQDQHHQHQHQQQQSASTQVDNQHFDNTKQSAAHNQQQQQQHQQQSQSQQQQPQPSQQQQQQRSKSGSTRPMFSPGPTRPPFRIPEFKWSYIHQRLLSDVLFSLETDIQVWRSHSTKSVLDFVNSSENAIFVVNTVHLISQLADNLIIACGGLLPLLASATSPNSELDVLEPTQGMPLEVAVSFLQRLVNMADVLIFATSLNFGELEAEKNMSSGGILRQCLRLVCTCAVRNCLECKERTRYNVGAMARDVPGAAHLQALIRGAQASPKNIVESITGQLSPVKDPEKLLQDMDVNRLRAVIYRDVEETKQAQFLSLAIVYFISVLMVSKYRDILEPPAEPQIQRQSPVMQRSSGEPSGRPLFPQWSHHVYPQFLPGTHHNHVTTANMQQQQQQQQQQANMQQHQQQQQQQHHQHHQQQQQMYYHQQMPSPPPHQHQQTASMQQQTAHLQHNHHHLTHQQQQLQQYYQSHHQAMNNAAASSYAAHCPSPPLATQSTSPSTSSTTNTSQPASTSSLSSLASQPHHRHGGQKHQQQQQQQQQQHYQQQQQHAAGGNVGPASHHYTMMNGSQVLNGKISTPQPYSNAELNGGGGAVGGYHHHAHMQQQQQPAYMRTPSTSASTSSMMMNGLNGGTSHQNGIVDYHSQHGGAGVGGGGGGGGMLNGVVANGNNPGLIHATNNGGVANNNNGNNHNSMTMNNGRNMRNGGHVLSSGVVGPGMHASMGGGLTATNAVGGGGVGLMGSYKNNNGLNNNYRYNGRTTSGTGRTIQDGDYEIIVVDENNPSVLADNDSHSSGPPSIKSPKMPTKSQTIATATPTPPSSSTTLTKTSPKGATTMATTNATTTTTTTTTTITNTVKSITTTINSVLLNNSTTTSATNKLQQQPLSPPKPVVPQKLPKSDSECNSLNMNSTENEVPEVESSSEIMVDDNKPINSNDESWTDVNLNEDAGVQATATGIIMPGGSGSGAGVEVGKMRVGDDGSGMHSVHAAHLQHSQHGVSERGDKPDSEISVVRVPDGYTNASGAGGNSANVGGVQRGSRPDDLPMKPPLVGQLPMTTPSREASLTQKLEVALGPVCPLLREIMVDFAHYLSKTLVGSHGQELLMEGKGLTTFKNSHSVVELVMLLCSQEWQNSLQKHAGLAFIELINEGRLLSHAMKDHIVRVANEAEFILNRMRADDVLKHADFESQCAQTLLERREEERMCDHLITAARRRDNVIASRLLEKVRNIMCNRHGAWGDSSGAVQKQTYWKLDAWEDDARRRKRMVQNPRGSSHPQATLKAALENGGPEDAILQTRDEFHTQIAVSRAHQATQHTADLLDDAELLIEDRELDLDLTGPVNISTKAKLIAPGLVAPGTVSITSTEMFFEVDEDHPEFQKIEPEVLKYCDHLHGKWYFSEVRAIFSRRYLLQNVALEIFLASRTSILFAFPDQHTVKKVIKALPRVGVGIKYGIPQTRRASMMSPRQLMRNSNMTQKWQRREISNFEYLMFLNTIAGRTYNDLNQYPIFPWVLTNYETKDLDLSLPSNYRDLSKPIGALNPSRRAYFEERYESWESDTIPPFHYGTHYSTASFTLNWLVRVEPFTTMFLALQGGKFDYPDRLFSSVNLSWKNCQRDTSDVKELIPEWYFLPEMFYNSSGYRLGHREDGALVNDIELPPWAKTPEEFVRINRMALESEFVSCQLHQWIDLIFGYKQRGPEAVRATNVFYYLTYEGSVDLDGIADPVMREAVENQIRNFGQTPSQLLMEPHPPRSSAMHLSPMMFSAMPDDLCQILKFYQNSPIIHISANTYPQLSLPSVVTVTAGHQFAVNRWNCNYTASVQSPSYADSNQQQGAVKPLAIDPVLTAAQNTTHNNPMNRRHLGDNFSQMLKIRSNCFVVTVDSRFLIACGFWDNSFRVFNTESAKIVQIVFGHFGVVTCLARSECNITSDCYIASGSADCTVLLWHWNARTQSIVGEGDVPTPRATLTGHEQAVTSVVISAELGLVVSGSTNGPVLIHTTFGDLLRSLDAPMDFHSPELIAMSREGFIVVNYDKGNVAAYTINGKELRHETHNDNLQCMLLSRDGEYLMTAGDRGIVEVWRTFNLAPLYAFPACNAGIRSLALTHDQKYLLAGLSTGSIVVFHIDFNRWHHEYQQRY</sequence>
<dbReference type="SUPFAM" id="SSF49899">
    <property type="entry name" value="Concanavalin A-like lectins/glucanases"/>
    <property type="match status" value="1"/>
</dbReference>
<dbReference type="Proteomes" id="UP000095300">
    <property type="component" value="Unassembled WGS sequence"/>
</dbReference>
<keyword evidence="2 5" id="KW-0853">WD repeat</keyword>
<organism evidence="10 11">
    <name type="scientific">Stomoxys calcitrans</name>
    <name type="common">Stable fly</name>
    <name type="synonym">Conops calcitrans</name>
    <dbReference type="NCBI Taxonomy" id="35570"/>
    <lineage>
        <taxon>Eukaryota</taxon>
        <taxon>Metazoa</taxon>
        <taxon>Ecdysozoa</taxon>
        <taxon>Arthropoda</taxon>
        <taxon>Hexapoda</taxon>
        <taxon>Insecta</taxon>
        <taxon>Pterygota</taxon>
        <taxon>Neoptera</taxon>
        <taxon>Endopterygota</taxon>
        <taxon>Diptera</taxon>
        <taxon>Brachycera</taxon>
        <taxon>Muscomorpha</taxon>
        <taxon>Muscoidea</taxon>
        <taxon>Muscidae</taxon>
        <taxon>Stomoxys</taxon>
    </lineage>
</organism>
<evidence type="ECO:0000256" key="5">
    <source>
        <dbReference type="PROSITE-ProRule" id="PRU00221"/>
    </source>
</evidence>
<dbReference type="GO" id="GO:0008104">
    <property type="term" value="P:intracellular protein localization"/>
    <property type="evidence" value="ECO:0007669"/>
    <property type="project" value="TreeGrafter"/>
</dbReference>
<keyword evidence="11" id="KW-1185">Reference proteome</keyword>
<feature type="compositionally biased region" description="Low complexity" evidence="7">
    <location>
        <begin position="2705"/>
        <end position="2714"/>
    </location>
</feature>
<dbReference type="InterPro" id="IPR046852">
    <property type="entry name" value="Neurobeachin_a-sol"/>
</dbReference>
<dbReference type="Pfam" id="PF20426">
    <property type="entry name" value="NBCH_WD40"/>
    <property type="match status" value="1"/>
</dbReference>
<feature type="compositionally biased region" description="Low complexity" evidence="7">
    <location>
        <begin position="1869"/>
        <end position="1895"/>
    </location>
</feature>
<gene>
    <name evidence="10" type="primary">106083452</name>
</gene>
<dbReference type="VEuPathDB" id="VectorBase:SCAU015117"/>
<feature type="compositionally biased region" description="Low complexity" evidence="7">
    <location>
        <begin position="2739"/>
        <end position="2753"/>
    </location>
</feature>
<name>A0A1I8Q9K4_STOCA</name>
<dbReference type="PROSITE" id="PS50197">
    <property type="entry name" value="BEACH"/>
    <property type="match status" value="1"/>
</dbReference>
<feature type="compositionally biased region" description="Low complexity" evidence="7">
    <location>
        <begin position="1813"/>
        <end position="1822"/>
    </location>
</feature>
<feature type="compositionally biased region" description="Polar residues" evidence="7">
    <location>
        <begin position="1525"/>
        <end position="1539"/>
    </location>
</feature>
<accession>A0A1I8Q9K4</accession>
<dbReference type="GO" id="GO:0019901">
    <property type="term" value="F:protein kinase binding"/>
    <property type="evidence" value="ECO:0007669"/>
    <property type="project" value="TreeGrafter"/>
</dbReference>
<dbReference type="FunFam" id="2.60.120.200:FF:000010">
    <property type="entry name" value="neurobeachin isoform X2"/>
    <property type="match status" value="1"/>
</dbReference>
<dbReference type="CDD" id="cd06071">
    <property type="entry name" value="Beach"/>
    <property type="match status" value="1"/>
</dbReference>
<feature type="compositionally biased region" description="Low complexity" evidence="7">
    <location>
        <begin position="2290"/>
        <end position="2316"/>
    </location>
</feature>
<evidence type="ECO:0008006" key="12">
    <source>
        <dbReference type="Google" id="ProtNLM"/>
    </source>
</evidence>
<evidence type="ECO:0000256" key="3">
    <source>
        <dbReference type="ARBA" id="ARBA00022737"/>
    </source>
</evidence>
<dbReference type="SUPFAM" id="SSF48371">
    <property type="entry name" value="ARM repeat"/>
    <property type="match status" value="1"/>
</dbReference>
<feature type="region of interest" description="Disordered" evidence="7">
    <location>
        <begin position="2217"/>
        <end position="2452"/>
    </location>
</feature>
<protein>
    <recommendedName>
        <fullName evidence="12">Neurobeachin</fullName>
    </recommendedName>
</protein>
<evidence type="ECO:0000256" key="2">
    <source>
        <dbReference type="ARBA" id="ARBA00022574"/>
    </source>
</evidence>
<dbReference type="Gene3D" id="2.30.29.30">
    <property type="entry name" value="Pleckstrin-homology domain (PH domain)/Phosphotyrosine-binding domain (PTB)"/>
    <property type="match status" value="1"/>
</dbReference>
<feature type="compositionally biased region" description="Low complexity" evidence="7">
    <location>
        <begin position="2642"/>
        <end position="2676"/>
    </location>
</feature>
<dbReference type="InterPro" id="IPR001680">
    <property type="entry name" value="WD40_rpt"/>
</dbReference>
<dbReference type="SUPFAM" id="SSF50978">
    <property type="entry name" value="WD40 repeat-like"/>
    <property type="match status" value="1"/>
</dbReference>
<reference evidence="10" key="1">
    <citation type="submission" date="2020-05" db="UniProtKB">
        <authorList>
            <consortium name="EnsemblMetazoa"/>
        </authorList>
    </citation>
    <scope>IDENTIFICATION</scope>
    <source>
        <strain evidence="10">USDA</strain>
    </source>
</reference>
<feature type="compositionally biased region" description="Low complexity" evidence="7">
    <location>
        <begin position="2434"/>
        <end position="2452"/>
    </location>
</feature>
<dbReference type="PROSITE" id="PS51783">
    <property type="entry name" value="PH_BEACH"/>
    <property type="match status" value="1"/>
</dbReference>
<feature type="region of interest" description="Disordered" evidence="7">
    <location>
        <begin position="2705"/>
        <end position="2759"/>
    </location>
</feature>
<evidence type="ECO:0000313" key="10">
    <source>
        <dbReference type="EnsemblMetazoa" id="SCAU015117-PJ"/>
    </source>
</evidence>
<keyword evidence="6" id="KW-0175">Coiled coil</keyword>
<feature type="compositionally biased region" description="Low complexity" evidence="7">
    <location>
        <begin position="2267"/>
        <end position="2281"/>
    </location>
</feature>
<feature type="region of interest" description="Disordered" evidence="7">
    <location>
        <begin position="2171"/>
        <end position="2197"/>
    </location>
</feature>
<feature type="compositionally biased region" description="Low complexity" evidence="7">
    <location>
        <begin position="482"/>
        <end position="512"/>
    </location>
</feature>
<dbReference type="InterPro" id="IPR046851">
    <property type="entry name" value="NBCH_WD40"/>
</dbReference>
<dbReference type="InterPro" id="IPR031570">
    <property type="entry name" value="NBEA/BDCP_DUF4704"/>
</dbReference>
<evidence type="ECO:0000256" key="6">
    <source>
        <dbReference type="SAM" id="Coils"/>
    </source>
</evidence>
<dbReference type="InterPro" id="IPR016024">
    <property type="entry name" value="ARM-type_fold"/>
</dbReference>
<dbReference type="InterPro" id="IPR050865">
    <property type="entry name" value="BEACH_Domain"/>
</dbReference>
<feature type="region of interest" description="Disordered" evidence="7">
    <location>
        <begin position="1582"/>
        <end position="1603"/>
    </location>
</feature>
<dbReference type="FunFam" id="1.10.1540.10:FF:000001">
    <property type="entry name" value="neurobeachin isoform X1"/>
    <property type="match status" value="1"/>
</dbReference>
<feature type="region of interest" description="Disordered" evidence="7">
    <location>
        <begin position="477"/>
        <end position="518"/>
    </location>
</feature>
<dbReference type="GO" id="GO:0016020">
    <property type="term" value="C:membrane"/>
    <property type="evidence" value="ECO:0007669"/>
    <property type="project" value="UniProtKB-SubCell"/>
</dbReference>
<dbReference type="InterPro" id="IPR036372">
    <property type="entry name" value="BEACH_dom_sf"/>
</dbReference>
<dbReference type="PANTHER" id="PTHR13743:SF162">
    <property type="entry name" value="NEUROBEACHIN"/>
    <property type="match status" value="1"/>
</dbReference>
<dbReference type="Pfam" id="PF20425">
    <property type="entry name" value="Neurobeachin"/>
    <property type="match status" value="1"/>
</dbReference>
<dbReference type="GO" id="GO:0005829">
    <property type="term" value="C:cytosol"/>
    <property type="evidence" value="ECO:0007669"/>
    <property type="project" value="TreeGrafter"/>
</dbReference>
<dbReference type="InterPro" id="IPR013320">
    <property type="entry name" value="ConA-like_dom_sf"/>
</dbReference>
<feature type="domain" description="BEACH" evidence="8">
    <location>
        <begin position="3290"/>
        <end position="3579"/>
    </location>
</feature>
<comment type="subcellular location">
    <subcellularLocation>
        <location evidence="1">Membrane</location>
    </subcellularLocation>
</comment>
<feature type="compositionally biased region" description="Low complexity" evidence="7">
    <location>
        <begin position="1281"/>
        <end position="1295"/>
    </location>
</feature>
<feature type="compositionally biased region" description="Basic and acidic residues" evidence="7">
    <location>
        <begin position="1212"/>
        <end position="1225"/>
    </location>
</feature>
<proteinExistence type="predicted"/>
<feature type="region of interest" description="Disordered" evidence="7">
    <location>
        <begin position="1157"/>
        <end position="1227"/>
    </location>
</feature>
<feature type="region of interest" description="Disordered" evidence="7">
    <location>
        <begin position="1280"/>
        <end position="1305"/>
    </location>
</feature>
<feature type="compositionally biased region" description="Polar residues" evidence="7">
    <location>
        <begin position="2397"/>
        <end position="2417"/>
    </location>
</feature>
<dbReference type="Gene3D" id="1.10.1540.10">
    <property type="entry name" value="BEACH domain"/>
    <property type="match status" value="1"/>
</dbReference>
<dbReference type="SMART" id="SM01026">
    <property type="entry name" value="Beach"/>
    <property type="match status" value="1"/>
</dbReference>
<evidence type="ECO:0000313" key="11">
    <source>
        <dbReference type="Proteomes" id="UP000095300"/>
    </source>
</evidence>
<feature type="compositionally biased region" description="Basic and acidic residues" evidence="7">
    <location>
        <begin position="1496"/>
        <end position="1524"/>
    </location>
</feature>
<feature type="compositionally biased region" description="Acidic residues" evidence="7">
    <location>
        <begin position="1179"/>
        <end position="1205"/>
    </location>
</feature>
<evidence type="ECO:0000256" key="1">
    <source>
        <dbReference type="ARBA" id="ARBA00004370"/>
    </source>
</evidence>
<dbReference type="InterPro" id="IPR023362">
    <property type="entry name" value="PH-BEACH_dom"/>
</dbReference>
<dbReference type="InterPro" id="IPR000409">
    <property type="entry name" value="BEACH_dom"/>
</dbReference>
<dbReference type="InterPro" id="IPR015943">
    <property type="entry name" value="WD40/YVTN_repeat-like_dom_sf"/>
</dbReference>
<feature type="region of interest" description="Disordered" evidence="7">
    <location>
        <begin position="1480"/>
        <end position="1545"/>
    </location>
</feature>
<feature type="compositionally biased region" description="Low complexity" evidence="7">
    <location>
        <begin position="2323"/>
        <end position="2353"/>
    </location>
</feature>
<dbReference type="Pfam" id="PF06469">
    <property type="entry name" value="DUF1088"/>
    <property type="match status" value="1"/>
</dbReference>
<dbReference type="EnsemblMetazoa" id="SCAU015117-RJ">
    <property type="protein sequence ID" value="SCAU015117-PJ"/>
    <property type="gene ID" value="SCAU015117"/>
</dbReference>
<evidence type="ECO:0000256" key="7">
    <source>
        <dbReference type="SAM" id="MobiDB-lite"/>
    </source>
</evidence>
<dbReference type="STRING" id="35570.A0A1I8Q9K4"/>
<dbReference type="PANTHER" id="PTHR13743">
    <property type="entry name" value="BEIGE/BEACH-RELATED"/>
    <property type="match status" value="1"/>
</dbReference>
<dbReference type="Pfam" id="PF15787">
    <property type="entry name" value="DUF4704"/>
    <property type="match status" value="2"/>
</dbReference>
<dbReference type="Pfam" id="PF02138">
    <property type="entry name" value="Beach"/>
    <property type="match status" value="1"/>
</dbReference>
<keyword evidence="3" id="KW-0677">Repeat</keyword>
<dbReference type="FunFam" id="2.30.29.30:FF:000059">
    <property type="entry name" value="neurobeachin isoform X1"/>
    <property type="match status" value="1"/>
</dbReference>
<dbReference type="InterPro" id="IPR010508">
    <property type="entry name" value="NBEA-like_DUF1088"/>
</dbReference>
<dbReference type="PROSITE" id="PS50082">
    <property type="entry name" value="WD_REPEATS_2"/>
    <property type="match status" value="1"/>
</dbReference>
<feature type="region of interest" description="Disordered" evidence="7">
    <location>
        <begin position="1789"/>
        <end position="1914"/>
    </location>
</feature>
<feature type="coiled-coil region" evidence="6">
    <location>
        <begin position="1318"/>
        <end position="1363"/>
    </location>
</feature>
<dbReference type="SUPFAM" id="SSF81837">
    <property type="entry name" value="BEACH domain"/>
    <property type="match status" value="1"/>
</dbReference>
<dbReference type="SMART" id="SM00320">
    <property type="entry name" value="WD40"/>
    <property type="match status" value="5"/>
</dbReference>
<feature type="repeat" description="WD" evidence="5">
    <location>
        <begin position="3875"/>
        <end position="3906"/>
    </location>
</feature>
<keyword evidence="4" id="KW-0472">Membrane</keyword>
<dbReference type="InterPro" id="IPR036322">
    <property type="entry name" value="WD40_repeat_dom_sf"/>
</dbReference>
<dbReference type="SUPFAM" id="SSF50729">
    <property type="entry name" value="PH domain-like"/>
    <property type="match status" value="1"/>
</dbReference>
<evidence type="ECO:0000259" key="9">
    <source>
        <dbReference type="PROSITE" id="PS51783"/>
    </source>
</evidence>
<evidence type="ECO:0000259" key="8">
    <source>
        <dbReference type="PROSITE" id="PS50197"/>
    </source>
</evidence>
<dbReference type="InterPro" id="IPR011993">
    <property type="entry name" value="PH-like_dom_sf"/>
</dbReference>
<feature type="region of interest" description="Disordered" evidence="7">
    <location>
        <begin position="2614"/>
        <end position="2676"/>
    </location>
</feature>
<evidence type="ECO:0000256" key="4">
    <source>
        <dbReference type="ARBA" id="ARBA00023136"/>
    </source>
</evidence>
<feature type="compositionally biased region" description="Low complexity" evidence="7">
    <location>
        <begin position="2362"/>
        <end position="2381"/>
    </location>
</feature>
<dbReference type="Gene3D" id="2.130.10.10">
    <property type="entry name" value="YVTN repeat-like/Quinoprotein amine dehydrogenase"/>
    <property type="match status" value="2"/>
</dbReference>
<feature type="compositionally biased region" description="Low complexity" evidence="7">
    <location>
        <begin position="1582"/>
        <end position="1594"/>
    </location>
</feature>
<dbReference type="CDD" id="cd01201">
    <property type="entry name" value="PH_BEACH"/>
    <property type="match status" value="1"/>
</dbReference>
<feature type="compositionally biased region" description="Low complexity" evidence="7">
    <location>
        <begin position="2220"/>
        <end position="2260"/>
    </location>
</feature>
<feature type="region of interest" description="Disordered" evidence="7">
    <location>
        <begin position="2847"/>
        <end position="2874"/>
    </location>
</feature>
<feature type="region of interest" description="Disordered" evidence="7">
    <location>
        <begin position="1688"/>
        <end position="1708"/>
    </location>
</feature>